<feature type="region of interest" description="Disordered" evidence="1">
    <location>
        <begin position="19"/>
        <end position="50"/>
    </location>
</feature>
<dbReference type="AlphaFoldDB" id="A0A0F4GGQ0"/>
<dbReference type="PANTHER" id="PTHR12083:SF9">
    <property type="entry name" value="BIFUNCTIONAL POLYNUCLEOTIDE PHOSPHATASE_KINASE"/>
    <property type="match status" value="1"/>
</dbReference>
<accession>A0A0F4GGQ0</accession>
<dbReference type="InterPro" id="IPR023214">
    <property type="entry name" value="HAD_sf"/>
</dbReference>
<dbReference type="EMBL" id="LAFY01000619">
    <property type="protein sequence ID" value="KJX96428.1"/>
    <property type="molecule type" value="Genomic_DNA"/>
</dbReference>
<dbReference type="Proteomes" id="UP000033647">
    <property type="component" value="Unassembled WGS sequence"/>
</dbReference>
<dbReference type="OrthoDB" id="19045at2759"/>
<dbReference type="GO" id="GO:0046404">
    <property type="term" value="F:ATP-dependent polydeoxyribonucleotide 5'-hydroxyl-kinase activity"/>
    <property type="evidence" value="ECO:0007669"/>
    <property type="project" value="EnsemblFungi"/>
</dbReference>
<dbReference type="GO" id="GO:0005634">
    <property type="term" value="C:nucleus"/>
    <property type="evidence" value="ECO:0007669"/>
    <property type="project" value="EnsemblFungi"/>
</dbReference>
<organism evidence="2 3">
    <name type="scientific">Zymoseptoria brevis</name>
    <dbReference type="NCBI Taxonomy" id="1047168"/>
    <lineage>
        <taxon>Eukaryota</taxon>
        <taxon>Fungi</taxon>
        <taxon>Dikarya</taxon>
        <taxon>Ascomycota</taxon>
        <taxon>Pezizomycotina</taxon>
        <taxon>Dothideomycetes</taxon>
        <taxon>Dothideomycetidae</taxon>
        <taxon>Mycosphaerellales</taxon>
        <taxon>Mycosphaerellaceae</taxon>
        <taxon>Zymoseptoria</taxon>
    </lineage>
</organism>
<dbReference type="FunFam" id="3.40.50.300:FF:002548">
    <property type="entry name" value="DNA kinase/phosphatase Pnk1"/>
    <property type="match status" value="1"/>
</dbReference>
<evidence type="ECO:0000313" key="2">
    <source>
        <dbReference type="EMBL" id="KJX96428.1"/>
    </source>
</evidence>
<dbReference type="NCBIfam" id="TIGR01664">
    <property type="entry name" value="DNA-3'-Pase"/>
    <property type="match status" value="1"/>
</dbReference>
<dbReference type="Gene3D" id="3.40.50.300">
    <property type="entry name" value="P-loop containing nucleotide triphosphate hydrolases"/>
    <property type="match status" value="1"/>
</dbReference>
<dbReference type="GO" id="GO:0046403">
    <property type="term" value="F:polynucleotide 3'-phosphatase activity"/>
    <property type="evidence" value="ECO:0007669"/>
    <property type="project" value="EnsemblFungi"/>
</dbReference>
<proteinExistence type="predicted"/>
<protein>
    <submittedName>
        <fullName evidence="2">Polynucleotide kinase 3'-phosphatase like protein</fullName>
    </submittedName>
</protein>
<dbReference type="SUPFAM" id="SSF52540">
    <property type="entry name" value="P-loop containing nucleoside triphosphate hydrolases"/>
    <property type="match status" value="1"/>
</dbReference>
<dbReference type="STRING" id="1047168.A0A0F4GGQ0"/>
<keyword evidence="2" id="KW-0808">Transferase</keyword>
<dbReference type="NCBIfam" id="TIGR01662">
    <property type="entry name" value="HAD-SF-IIIA"/>
    <property type="match status" value="1"/>
</dbReference>
<dbReference type="InterPro" id="IPR006551">
    <property type="entry name" value="Polynucleotide_phosphatase"/>
</dbReference>
<dbReference type="CDD" id="cd01625">
    <property type="entry name" value="HAD_PNP"/>
    <property type="match status" value="1"/>
</dbReference>
<dbReference type="GO" id="GO:0000012">
    <property type="term" value="P:single strand break repair"/>
    <property type="evidence" value="ECO:0007669"/>
    <property type="project" value="EnsemblFungi"/>
</dbReference>
<reference evidence="2 3" key="1">
    <citation type="submission" date="2015-03" db="EMBL/GenBank/DDBJ databases">
        <title>RNA-seq based gene annotation and comparative genomics of four Zymoseptoria species reveal species-specific pathogenicity related genes and transposable element activity.</title>
        <authorList>
            <person name="Grandaubert J."/>
            <person name="Bhattacharyya A."/>
            <person name="Stukenbrock E.H."/>
        </authorList>
    </citation>
    <scope>NUCLEOTIDE SEQUENCE [LARGE SCALE GENOMIC DNA]</scope>
    <source>
        <strain evidence="2 3">Zb18110</strain>
    </source>
</reference>
<dbReference type="GO" id="GO:0006284">
    <property type="term" value="P:base-excision repair"/>
    <property type="evidence" value="ECO:0007669"/>
    <property type="project" value="EnsemblFungi"/>
</dbReference>
<name>A0A0F4GGQ0_9PEZI</name>
<evidence type="ECO:0000256" key="1">
    <source>
        <dbReference type="SAM" id="MobiDB-lite"/>
    </source>
</evidence>
<comment type="caution">
    <text evidence="2">The sequence shown here is derived from an EMBL/GenBank/DDBJ whole genome shotgun (WGS) entry which is preliminary data.</text>
</comment>
<dbReference type="GO" id="GO:0003690">
    <property type="term" value="F:double-stranded DNA binding"/>
    <property type="evidence" value="ECO:0007669"/>
    <property type="project" value="TreeGrafter"/>
</dbReference>
<dbReference type="Pfam" id="PF08645">
    <property type="entry name" value="PNK3P"/>
    <property type="match status" value="1"/>
</dbReference>
<sequence>MNRINIRAASHLSPRCVSNRHITGGISKMPPGTLKRTSTTDRDISPPPAKRKVAATTTNKAVANFFKPASSKEPEKITFHTIKNSLLVGRCEGATSIPRPQPIKVAAFDFDDTLVKTKSGKAFSLGPDDWQWWHASVPAKLKQLHADGHAIIIVSNQSGISLASDPKTGGDMKALSNFKGKITAVFRSLDLPITLYAATEKDLYRKPRTGMWEQMLKDYGFSENDDRHGAASAAGSMVHENCIFVGDAAGREGDKVAKIRKDHSCSDRDFAANVGIPFQTPEEYFRGEAAKPFVRSFEPSGYVEQPLDSQTEVTPIVFTKKNDLDIVLFCGSPGAGKSTFYWQHMKPLGYERVNQDILKTRDRCLKVATECIQAKKSVVVDNTNADIETRSAWLRLAAKLHVPCRLVHFTSSAKLCEHNDTVRALSNGLMNPENRQLLPKMAFTGFASRYRRPILDEGFQDITSVEFRLRGTEEEKALWGKYWIN</sequence>
<dbReference type="Pfam" id="PF13671">
    <property type="entry name" value="AAA_33"/>
    <property type="match status" value="1"/>
</dbReference>
<dbReference type="InterPro" id="IPR027417">
    <property type="entry name" value="P-loop_NTPase"/>
</dbReference>
<keyword evidence="2" id="KW-0418">Kinase</keyword>
<dbReference type="InterPro" id="IPR013954">
    <property type="entry name" value="PNK3P"/>
</dbReference>
<evidence type="ECO:0000313" key="3">
    <source>
        <dbReference type="Proteomes" id="UP000033647"/>
    </source>
</evidence>
<gene>
    <name evidence="2" type="ORF">TI39_contig627g00002</name>
</gene>
<dbReference type="InterPro" id="IPR036412">
    <property type="entry name" value="HAD-like_sf"/>
</dbReference>
<dbReference type="Gene3D" id="3.40.50.1000">
    <property type="entry name" value="HAD superfamily/HAD-like"/>
    <property type="match status" value="1"/>
</dbReference>
<dbReference type="SUPFAM" id="SSF56784">
    <property type="entry name" value="HAD-like"/>
    <property type="match status" value="1"/>
</dbReference>
<dbReference type="InterPro" id="IPR006549">
    <property type="entry name" value="HAD-SF_hydro_IIIA"/>
</dbReference>
<keyword evidence="3" id="KW-1185">Reference proteome</keyword>
<dbReference type="PANTHER" id="PTHR12083">
    <property type="entry name" value="BIFUNCTIONAL POLYNUCLEOTIDE PHOSPHATASE/KINASE"/>
    <property type="match status" value="1"/>
</dbReference>